<evidence type="ECO:0000256" key="2">
    <source>
        <dbReference type="RuleBase" id="RU000682"/>
    </source>
</evidence>
<reference evidence="4 5" key="1">
    <citation type="submission" date="2022-03" db="EMBL/GenBank/DDBJ databases">
        <authorList>
            <person name="Nunn A."/>
            <person name="Chopra R."/>
            <person name="Nunn A."/>
            <person name="Contreras Garrido A."/>
        </authorList>
    </citation>
    <scope>NUCLEOTIDE SEQUENCE [LARGE SCALE GENOMIC DNA]</scope>
</reference>
<name>A0AAU9T7H0_THLAR</name>
<dbReference type="InterPro" id="IPR001356">
    <property type="entry name" value="HD"/>
</dbReference>
<dbReference type="PANTHER" id="PTHR45654">
    <property type="entry name" value="HOMEOBOX-LEUCINE ZIPPER PROTEIN MERISTEM L1"/>
    <property type="match status" value="1"/>
</dbReference>
<organism evidence="4 5">
    <name type="scientific">Thlaspi arvense</name>
    <name type="common">Field penny-cress</name>
    <dbReference type="NCBI Taxonomy" id="13288"/>
    <lineage>
        <taxon>Eukaryota</taxon>
        <taxon>Viridiplantae</taxon>
        <taxon>Streptophyta</taxon>
        <taxon>Embryophyta</taxon>
        <taxon>Tracheophyta</taxon>
        <taxon>Spermatophyta</taxon>
        <taxon>Magnoliopsida</taxon>
        <taxon>eudicotyledons</taxon>
        <taxon>Gunneridae</taxon>
        <taxon>Pentapetalae</taxon>
        <taxon>rosids</taxon>
        <taxon>malvids</taxon>
        <taxon>Brassicales</taxon>
        <taxon>Brassicaceae</taxon>
        <taxon>Thlaspideae</taxon>
        <taxon>Thlaspi</taxon>
    </lineage>
</organism>
<dbReference type="PANTHER" id="PTHR45654:SF63">
    <property type="entry name" value="HOMEOBOX-LEUCINE ZIPPER PROTEIN HDG8"/>
    <property type="match status" value="1"/>
</dbReference>
<dbReference type="InterPro" id="IPR042160">
    <property type="entry name" value="HD-Zip_IV"/>
</dbReference>
<dbReference type="SUPFAM" id="SSF46689">
    <property type="entry name" value="Homeodomain-like"/>
    <property type="match status" value="1"/>
</dbReference>
<gene>
    <name evidence="4" type="ORF">TAV2_LOCUS23071</name>
</gene>
<dbReference type="GO" id="GO:0005634">
    <property type="term" value="C:nucleus"/>
    <property type="evidence" value="ECO:0007669"/>
    <property type="project" value="UniProtKB-SubCell"/>
</dbReference>
<evidence type="ECO:0000259" key="3">
    <source>
        <dbReference type="SMART" id="SM00389"/>
    </source>
</evidence>
<dbReference type="Pfam" id="PF00046">
    <property type="entry name" value="Homeodomain"/>
    <property type="match status" value="1"/>
</dbReference>
<feature type="non-terminal residue" evidence="4">
    <location>
        <position position="135"/>
    </location>
</feature>
<keyword evidence="2" id="KW-0371">Homeobox</keyword>
<dbReference type="CDD" id="cd00086">
    <property type="entry name" value="homeodomain"/>
    <property type="match status" value="1"/>
</dbReference>
<feature type="domain" description="Homeobox" evidence="3">
    <location>
        <begin position="15"/>
        <end position="77"/>
    </location>
</feature>
<evidence type="ECO:0000256" key="1">
    <source>
        <dbReference type="ARBA" id="ARBA00004123"/>
    </source>
</evidence>
<accession>A0AAU9T7H0</accession>
<proteinExistence type="predicted"/>
<dbReference type="GO" id="GO:0003677">
    <property type="term" value="F:DNA binding"/>
    <property type="evidence" value="ECO:0007669"/>
    <property type="project" value="UniProtKB-KW"/>
</dbReference>
<dbReference type="Proteomes" id="UP000836841">
    <property type="component" value="Chromosome 7"/>
</dbReference>
<keyword evidence="2" id="KW-0539">Nucleus</keyword>
<dbReference type="SMART" id="SM00389">
    <property type="entry name" value="HOX"/>
    <property type="match status" value="1"/>
</dbReference>
<dbReference type="EMBL" id="OU466863">
    <property type="protein sequence ID" value="CAH2079762.1"/>
    <property type="molecule type" value="Genomic_DNA"/>
</dbReference>
<dbReference type="InterPro" id="IPR009057">
    <property type="entry name" value="Homeodomain-like_sf"/>
</dbReference>
<evidence type="ECO:0000313" key="4">
    <source>
        <dbReference type="EMBL" id="CAH2079762.1"/>
    </source>
</evidence>
<evidence type="ECO:0000313" key="5">
    <source>
        <dbReference type="Proteomes" id="UP000836841"/>
    </source>
</evidence>
<dbReference type="Gene3D" id="1.10.10.60">
    <property type="entry name" value="Homeodomain-like"/>
    <property type="match status" value="1"/>
</dbReference>
<protein>
    <recommendedName>
        <fullName evidence="3">Homeobox domain-containing protein</fullName>
    </recommendedName>
</protein>
<sequence length="135" mass="15782">MVTLIKEIIGFVIATLLNRSRNLKHKIFINSINFKKCPHPGESQRHKLCKELNLELDQVKYWFQNKRSQSKAQDERSSNILLRGENDKIRCENEAMLDVLQNVLCPACGSPSFGRDERERNLQKHYLENAVLKEM</sequence>
<comment type="subcellular location">
    <subcellularLocation>
        <location evidence="1 2">Nucleus</location>
    </subcellularLocation>
</comment>
<keyword evidence="2" id="KW-0238">DNA-binding</keyword>
<dbReference type="AlphaFoldDB" id="A0AAU9T7H0"/>
<keyword evidence="5" id="KW-1185">Reference proteome</keyword>